<evidence type="ECO:0000313" key="3">
    <source>
        <dbReference type="EMBL" id="GLP97255.1"/>
    </source>
</evidence>
<protein>
    <recommendedName>
        <fullName evidence="5">MalT-like TPR region domain-containing protein</fullName>
    </recommendedName>
</protein>
<keyword evidence="4" id="KW-1185">Reference proteome</keyword>
<gene>
    <name evidence="3" type="ORF">GCM10007895_25620</name>
</gene>
<evidence type="ECO:0000256" key="1">
    <source>
        <dbReference type="SAM" id="Phobius"/>
    </source>
</evidence>
<keyword evidence="1" id="KW-0472">Membrane</keyword>
<evidence type="ECO:0000256" key="2">
    <source>
        <dbReference type="SAM" id="SignalP"/>
    </source>
</evidence>
<dbReference type="AlphaFoldDB" id="A0AA37W1E1"/>
<evidence type="ECO:0008006" key="5">
    <source>
        <dbReference type="Google" id="ProtNLM"/>
    </source>
</evidence>
<keyword evidence="2" id="KW-0732">Signal</keyword>
<name>A0AA37W1E1_9GAMM</name>
<proteinExistence type="predicted"/>
<keyword evidence="1" id="KW-0812">Transmembrane</keyword>
<comment type="caution">
    <text evidence="3">The sequence shown here is derived from an EMBL/GenBank/DDBJ whole genome shotgun (WGS) entry which is preliminary data.</text>
</comment>
<dbReference type="SUPFAM" id="SSF48452">
    <property type="entry name" value="TPR-like"/>
    <property type="match status" value="2"/>
</dbReference>
<accession>A0AA37W1E1</accession>
<dbReference type="Proteomes" id="UP001161422">
    <property type="component" value="Unassembled WGS sequence"/>
</dbReference>
<reference evidence="3" key="2">
    <citation type="submission" date="2023-01" db="EMBL/GenBank/DDBJ databases">
        <title>Draft genome sequence of Paraferrimonas sedimenticola strain NBRC 101628.</title>
        <authorList>
            <person name="Sun Q."/>
            <person name="Mori K."/>
        </authorList>
    </citation>
    <scope>NUCLEOTIDE SEQUENCE</scope>
    <source>
        <strain evidence="3">NBRC 101628</strain>
    </source>
</reference>
<feature type="signal peptide" evidence="2">
    <location>
        <begin position="1"/>
        <end position="31"/>
    </location>
</feature>
<reference evidence="3" key="1">
    <citation type="journal article" date="2014" name="Int. J. Syst. Evol. Microbiol.">
        <title>Complete genome sequence of Corynebacterium casei LMG S-19264T (=DSM 44701T), isolated from a smear-ripened cheese.</title>
        <authorList>
            <consortium name="US DOE Joint Genome Institute (JGI-PGF)"/>
            <person name="Walter F."/>
            <person name="Albersmeier A."/>
            <person name="Kalinowski J."/>
            <person name="Ruckert C."/>
        </authorList>
    </citation>
    <scope>NUCLEOTIDE SEQUENCE</scope>
    <source>
        <strain evidence="3">NBRC 101628</strain>
    </source>
</reference>
<sequence length="581" mass="65305">MIIKMNWKFGLACRGWLVAWGLVLLAGAAQAHPKLEQAARTLYDQPSEVLASLAPLQFAGDSAEDKLHQVHRAVLLCEANYVLGTPHLVQNEVARVNTLLAYVEPSIRAYLQACNAKLVAAKGDTDKALEISNSAIAIADELSDAGALAYAATTRANFLVAKSRYQEALHDLKLARSIVVDQDYRLSPLIYASRFIIELGIANIFYYTRDYKAALSYLDNIELPTTDFTTPRATLTLSRIHFLMALNQKDQVRLLAEQMATQVDLIDSQVYQAFAHNGLARVFLYLEDLPRVLIHARHGLRLFEQENQSAQVGASKLLLGEALLLTGNNQEGLNLLNEAADALQDGQDLNLISQVYTARAKHFARQGEIDRAVAEIERFIDHGNQVREEYQDQALIDARQEIAEETRSSKLRQDDVALQIAIGLAVVLVLLSIVSGTAFWRYARVRTDSQQQDQMLPETIDELIDRIRTHNIQVCIIKVRYPMVEFGELQKYTELTRTLVRDCDFVQSHWMSRMVVYLPFTNVEQAGKCAEELQRLLQQAGMKGDFTHSVRLLNRHDTEQSIAQELENSFNTSPSFEPALP</sequence>
<dbReference type="EMBL" id="BSNC01000006">
    <property type="protein sequence ID" value="GLP97255.1"/>
    <property type="molecule type" value="Genomic_DNA"/>
</dbReference>
<feature type="transmembrane region" description="Helical" evidence="1">
    <location>
        <begin position="416"/>
        <end position="440"/>
    </location>
</feature>
<feature type="chain" id="PRO_5041281759" description="MalT-like TPR region domain-containing protein" evidence="2">
    <location>
        <begin position="32"/>
        <end position="581"/>
    </location>
</feature>
<evidence type="ECO:0000313" key="4">
    <source>
        <dbReference type="Proteomes" id="UP001161422"/>
    </source>
</evidence>
<dbReference type="InterPro" id="IPR011990">
    <property type="entry name" value="TPR-like_helical_dom_sf"/>
</dbReference>
<organism evidence="3 4">
    <name type="scientific">Paraferrimonas sedimenticola</name>
    <dbReference type="NCBI Taxonomy" id="375674"/>
    <lineage>
        <taxon>Bacteria</taxon>
        <taxon>Pseudomonadati</taxon>
        <taxon>Pseudomonadota</taxon>
        <taxon>Gammaproteobacteria</taxon>
        <taxon>Alteromonadales</taxon>
        <taxon>Ferrimonadaceae</taxon>
        <taxon>Paraferrimonas</taxon>
    </lineage>
</organism>
<keyword evidence="1" id="KW-1133">Transmembrane helix</keyword>
<dbReference type="Gene3D" id="1.25.40.10">
    <property type="entry name" value="Tetratricopeptide repeat domain"/>
    <property type="match status" value="1"/>
</dbReference>